<dbReference type="Pfam" id="PF03795">
    <property type="entry name" value="YCII"/>
    <property type="match status" value="1"/>
</dbReference>
<dbReference type="InterPro" id="IPR005545">
    <property type="entry name" value="YCII"/>
</dbReference>
<dbReference type="OrthoDB" id="8968203at2"/>
<organism evidence="3 4">
    <name type="scientific">Propionibacterium cyclohexanicum</name>
    <dbReference type="NCBI Taxonomy" id="64702"/>
    <lineage>
        <taxon>Bacteria</taxon>
        <taxon>Bacillati</taxon>
        <taxon>Actinomycetota</taxon>
        <taxon>Actinomycetes</taxon>
        <taxon>Propionibacteriales</taxon>
        <taxon>Propionibacteriaceae</taxon>
        <taxon>Propionibacterium</taxon>
    </lineage>
</organism>
<dbReference type="Proteomes" id="UP000198815">
    <property type="component" value="Unassembled WGS sequence"/>
</dbReference>
<proteinExistence type="inferred from homology"/>
<dbReference type="SUPFAM" id="SSF54909">
    <property type="entry name" value="Dimeric alpha+beta barrel"/>
    <property type="match status" value="1"/>
</dbReference>
<reference evidence="3 4" key="1">
    <citation type="submission" date="2016-10" db="EMBL/GenBank/DDBJ databases">
        <authorList>
            <person name="de Groot N.N."/>
        </authorList>
    </citation>
    <scope>NUCLEOTIDE SEQUENCE [LARGE SCALE GENOMIC DNA]</scope>
    <source>
        <strain evidence="3 4">DSM 16859</strain>
    </source>
</reference>
<feature type="domain" description="YCII-related" evidence="2">
    <location>
        <begin position="3"/>
        <end position="85"/>
    </location>
</feature>
<comment type="similarity">
    <text evidence="1">Belongs to the YciI family.</text>
</comment>
<evidence type="ECO:0000313" key="4">
    <source>
        <dbReference type="Proteomes" id="UP000198815"/>
    </source>
</evidence>
<dbReference type="Gene3D" id="3.30.70.1060">
    <property type="entry name" value="Dimeric alpha+beta barrel"/>
    <property type="match status" value="1"/>
</dbReference>
<dbReference type="InterPro" id="IPR011008">
    <property type="entry name" value="Dimeric_a/b-barrel"/>
</dbReference>
<gene>
    <name evidence="3" type="ORF">SAMN05443377_11151</name>
</gene>
<evidence type="ECO:0000259" key="2">
    <source>
        <dbReference type="Pfam" id="PF03795"/>
    </source>
</evidence>
<dbReference type="STRING" id="64702.SAMN05443377_11151"/>
<protein>
    <recommendedName>
        <fullName evidence="2">YCII-related domain-containing protein</fullName>
    </recommendedName>
</protein>
<dbReference type="AlphaFoldDB" id="A0A1H9S4C8"/>
<sequence length="101" mass="11099">MPFFVVHYTYDPAKDADLVRPRHRAYLAKLFDSGLLRASGPLPGTDPAQALLIFRTADLASAIELSDSDPMVTEGIVSDRQVNAWDPVIGVFAKKKEQNPS</sequence>
<dbReference type="RefSeq" id="WP_091969417.1">
    <property type="nucleotide sequence ID" value="NZ_FOGZ01000011.1"/>
</dbReference>
<name>A0A1H9S4C8_9ACTN</name>
<accession>A0A1H9S4C8</accession>
<dbReference type="EMBL" id="FOGZ01000011">
    <property type="protein sequence ID" value="SER79916.1"/>
    <property type="molecule type" value="Genomic_DNA"/>
</dbReference>
<evidence type="ECO:0000313" key="3">
    <source>
        <dbReference type="EMBL" id="SER79916.1"/>
    </source>
</evidence>
<keyword evidence="4" id="KW-1185">Reference proteome</keyword>
<evidence type="ECO:0000256" key="1">
    <source>
        <dbReference type="ARBA" id="ARBA00007689"/>
    </source>
</evidence>